<dbReference type="EMBL" id="JADCNL010000013">
    <property type="protein sequence ID" value="KAG0455507.1"/>
    <property type="molecule type" value="Genomic_DNA"/>
</dbReference>
<proteinExistence type="predicted"/>
<sequence>MDGDGSFQLLQAAAAANHAQAIVIIFLEEYDKIFDDDLSQDESSSELYTESEDDEDAEDEESTASGIPFDDRYGDVENEPKAARKVDPDCFCDGTPSASEVGSDIISEDGSYLGTDVSSNIGSGGDSNTGSNVEAMLAVTLAVFIAKQEAWPTVMWAAMLLMKTLQQTQSESQHL</sequence>
<gene>
    <name evidence="2" type="ORF">HPP92_024799</name>
</gene>
<name>A0A835PPZ8_VANPL</name>
<accession>A0A835PPZ8</accession>
<evidence type="ECO:0000256" key="1">
    <source>
        <dbReference type="SAM" id="MobiDB-lite"/>
    </source>
</evidence>
<reference evidence="2 3" key="1">
    <citation type="journal article" date="2020" name="Nat. Food">
        <title>A phased Vanilla planifolia genome enables genetic improvement of flavour and production.</title>
        <authorList>
            <person name="Hasing T."/>
            <person name="Tang H."/>
            <person name="Brym M."/>
            <person name="Khazi F."/>
            <person name="Huang T."/>
            <person name="Chambers A.H."/>
        </authorList>
    </citation>
    <scope>NUCLEOTIDE SEQUENCE [LARGE SCALE GENOMIC DNA]</scope>
    <source>
        <tissue evidence="2">Leaf</tissue>
    </source>
</reference>
<evidence type="ECO:0000313" key="2">
    <source>
        <dbReference type="EMBL" id="KAG0455507.1"/>
    </source>
</evidence>
<keyword evidence="3" id="KW-1185">Reference proteome</keyword>
<protein>
    <submittedName>
        <fullName evidence="2">Uncharacterized protein</fullName>
    </submittedName>
</protein>
<dbReference type="AlphaFoldDB" id="A0A835PPZ8"/>
<feature type="compositionally biased region" description="Basic and acidic residues" evidence="1">
    <location>
        <begin position="69"/>
        <end position="88"/>
    </location>
</feature>
<comment type="caution">
    <text evidence="2">The sequence shown here is derived from an EMBL/GenBank/DDBJ whole genome shotgun (WGS) entry which is preliminary data.</text>
</comment>
<evidence type="ECO:0000313" key="3">
    <source>
        <dbReference type="Proteomes" id="UP000636800"/>
    </source>
</evidence>
<feature type="compositionally biased region" description="Acidic residues" evidence="1">
    <location>
        <begin position="37"/>
        <end position="62"/>
    </location>
</feature>
<dbReference type="OrthoDB" id="6755010at2759"/>
<dbReference type="PANTHER" id="PTHR46265">
    <property type="entry name" value="RHO GTPASE-ACTIVATING PROTEIN 7"/>
    <property type="match status" value="1"/>
</dbReference>
<feature type="region of interest" description="Disordered" evidence="1">
    <location>
        <begin position="37"/>
        <end position="90"/>
    </location>
</feature>
<dbReference type="InterPro" id="IPR052799">
    <property type="entry name" value="Rho_GAP_Regulators"/>
</dbReference>
<dbReference type="PANTHER" id="PTHR46265:SF21">
    <property type="entry name" value="RHO GTPASE-ACTIVATING PROTEIN REN1-LIKE ISOFORM X1"/>
    <property type="match status" value="1"/>
</dbReference>
<organism evidence="2 3">
    <name type="scientific">Vanilla planifolia</name>
    <name type="common">Vanilla</name>
    <dbReference type="NCBI Taxonomy" id="51239"/>
    <lineage>
        <taxon>Eukaryota</taxon>
        <taxon>Viridiplantae</taxon>
        <taxon>Streptophyta</taxon>
        <taxon>Embryophyta</taxon>
        <taxon>Tracheophyta</taxon>
        <taxon>Spermatophyta</taxon>
        <taxon>Magnoliopsida</taxon>
        <taxon>Liliopsida</taxon>
        <taxon>Asparagales</taxon>
        <taxon>Orchidaceae</taxon>
        <taxon>Vanilloideae</taxon>
        <taxon>Vanilleae</taxon>
        <taxon>Vanilla</taxon>
    </lineage>
</organism>
<dbReference type="Proteomes" id="UP000636800">
    <property type="component" value="Chromosome 13"/>
</dbReference>